<protein>
    <submittedName>
        <fullName evidence="2">Uncharacterized protein</fullName>
    </submittedName>
</protein>
<keyword evidence="3" id="KW-1185">Reference proteome</keyword>
<evidence type="ECO:0000313" key="2">
    <source>
        <dbReference type="EMBL" id="KAF9624140.1"/>
    </source>
</evidence>
<reference evidence="2 3" key="1">
    <citation type="submission" date="2020-10" db="EMBL/GenBank/DDBJ databases">
        <title>The Coptis chinensis genome and diversification of protoberbering-type alkaloids.</title>
        <authorList>
            <person name="Wang B."/>
            <person name="Shu S."/>
            <person name="Song C."/>
            <person name="Liu Y."/>
        </authorList>
    </citation>
    <scope>NUCLEOTIDE SEQUENCE [LARGE SCALE GENOMIC DNA]</scope>
    <source>
        <strain evidence="2">HL-2020</strain>
        <tissue evidence="2">Leaf</tissue>
    </source>
</reference>
<dbReference type="InterPro" id="IPR029058">
    <property type="entry name" value="AB_hydrolase_fold"/>
</dbReference>
<dbReference type="GO" id="GO:0004185">
    <property type="term" value="F:serine-type carboxypeptidase activity"/>
    <property type="evidence" value="ECO:0007669"/>
    <property type="project" value="InterPro"/>
</dbReference>
<accession>A0A835IS79</accession>
<dbReference type="SUPFAM" id="SSF53474">
    <property type="entry name" value="alpha/beta-Hydrolases"/>
    <property type="match status" value="1"/>
</dbReference>
<name>A0A835IS79_9MAGN</name>
<dbReference type="GO" id="GO:0006508">
    <property type="term" value="P:proteolysis"/>
    <property type="evidence" value="ECO:0007669"/>
    <property type="project" value="InterPro"/>
</dbReference>
<comment type="caution">
    <text evidence="2">The sequence shown here is derived from an EMBL/GenBank/DDBJ whole genome shotgun (WGS) entry which is preliminary data.</text>
</comment>
<dbReference type="EMBL" id="JADFTS010000001">
    <property type="protein sequence ID" value="KAF9624140.1"/>
    <property type="molecule type" value="Genomic_DNA"/>
</dbReference>
<dbReference type="Proteomes" id="UP000631114">
    <property type="component" value="Unassembled WGS sequence"/>
</dbReference>
<evidence type="ECO:0000256" key="1">
    <source>
        <dbReference type="ARBA" id="ARBA00009431"/>
    </source>
</evidence>
<dbReference type="InterPro" id="IPR001563">
    <property type="entry name" value="Peptidase_S10"/>
</dbReference>
<organism evidence="2 3">
    <name type="scientific">Coptis chinensis</name>
    <dbReference type="NCBI Taxonomy" id="261450"/>
    <lineage>
        <taxon>Eukaryota</taxon>
        <taxon>Viridiplantae</taxon>
        <taxon>Streptophyta</taxon>
        <taxon>Embryophyta</taxon>
        <taxon>Tracheophyta</taxon>
        <taxon>Spermatophyta</taxon>
        <taxon>Magnoliopsida</taxon>
        <taxon>Ranunculales</taxon>
        <taxon>Ranunculaceae</taxon>
        <taxon>Coptidoideae</taxon>
        <taxon>Coptis</taxon>
    </lineage>
</organism>
<comment type="similarity">
    <text evidence="1">Belongs to the peptidase S10 family.</text>
</comment>
<evidence type="ECO:0000313" key="3">
    <source>
        <dbReference type="Proteomes" id="UP000631114"/>
    </source>
</evidence>
<dbReference type="Pfam" id="PF00450">
    <property type="entry name" value="Peptidase_S10"/>
    <property type="match status" value="1"/>
</dbReference>
<proteinExistence type="inferred from homology"/>
<gene>
    <name evidence="2" type="ORF">IFM89_008078</name>
</gene>
<dbReference type="Gene3D" id="3.40.50.1820">
    <property type="entry name" value="alpha/beta hydrolase"/>
    <property type="match status" value="1"/>
</dbReference>
<sequence>MLIHHSLIFFTQQNGFGVLESLILILCLTLYKVYGELITALPDQPSNVSFKQYSGYTVTDAQHGRALFYHFAEADPVDPLIRPLTLWLKGG</sequence>
<dbReference type="AlphaFoldDB" id="A0A835IS79"/>